<protein>
    <submittedName>
        <fullName evidence="5">Helix-turn-helix domain-containing protein</fullName>
    </submittedName>
</protein>
<dbReference type="SMART" id="SM00342">
    <property type="entry name" value="HTH_ARAC"/>
    <property type="match status" value="1"/>
</dbReference>
<dbReference type="PANTHER" id="PTHR43280:SF2">
    <property type="entry name" value="HTH-TYPE TRANSCRIPTIONAL REGULATOR EXSA"/>
    <property type="match status" value="1"/>
</dbReference>
<sequence>MNTQTNIIDWNSPDFLLELANGIKNPLDTIIAANGNTSNEQTAQITLENSKKIAALVEEVIKKAAEKATKPKQPVIFELYRKNPQIQAMCNGAIDPKKISKTDIEWLVNVEDIVFNETQPNQLSLFALAFEVSVSERQLHRNIKKFLSLTPNKYIRILKLYKARKLIEDYTYRTISEVAYAVGFSDAHYFSNLFYKQYGSMPKDLLPV</sequence>
<dbReference type="RefSeq" id="WP_386408539.1">
    <property type="nucleotide sequence ID" value="NZ_JBHTJH010000017.1"/>
</dbReference>
<feature type="domain" description="HTH araC/xylS-type" evidence="4">
    <location>
        <begin position="108"/>
        <end position="208"/>
    </location>
</feature>
<proteinExistence type="predicted"/>
<evidence type="ECO:0000256" key="2">
    <source>
        <dbReference type="ARBA" id="ARBA00023125"/>
    </source>
</evidence>
<gene>
    <name evidence="5" type="ORF">ACFQ1M_12060</name>
</gene>
<dbReference type="Gene3D" id="1.10.10.60">
    <property type="entry name" value="Homeodomain-like"/>
    <property type="match status" value="2"/>
</dbReference>
<evidence type="ECO:0000256" key="1">
    <source>
        <dbReference type="ARBA" id="ARBA00023015"/>
    </source>
</evidence>
<accession>A0ABW3CYR0</accession>
<dbReference type="InterPro" id="IPR018060">
    <property type="entry name" value="HTH_AraC"/>
</dbReference>
<comment type="caution">
    <text evidence="5">The sequence shown here is derived from an EMBL/GenBank/DDBJ whole genome shotgun (WGS) entry which is preliminary data.</text>
</comment>
<keyword evidence="3" id="KW-0804">Transcription</keyword>
<dbReference type="InterPro" id="IPR009057">
    <property type="entry name" value="Homeodomain-like_sf"/>
</dbReference>
<dbReference type="Pfam" id="PF12833">
    <property type="entry name" value="HTH_18"/>
    <property type="match status" value="1"/>
</dbReference>
<keyword evidence="6" id="KW-1185">Reference proteome</keyword>
<keyword evidence="1" id="KW-0805">Transcription regulation</keyword>
<evidence type="ECO:0000256" key="3">
    <source>
        <dbReference type="ARBA" id="ARBA00023163"/>
    </source>
</evidence>
<dbReference type="EMBL" id="JBHTJH010000017">
    <property type="protein sequence ID" value="MFD0862940.1"/>
    <property type="molecule type" value="Genomic_DNA"/>
</dbReference>
<keyword evidence="2" id="KW-0238">DNA-binding</keyword>
<evidence type="ECO:0000259" key="4">
    <source>
        <dbReference type="PROSITE" id="PS01124"/>
    </source>
</evidence>
<evidence type="ECO:0000313" key="5">
    <source>
        <dbReference type="EMBL" id="MFD0862940.1"/>
    </source>
</evidence>
<dbReference type="PANTHER" id="PTHR43280">
    <property type="entry name" value="ARAC-FAMILY TRANSCRIPTIONAL REGULATOR"/>
    <property type="match status" value="1"/>
</dbReference>
<evidence type="ECO:0000313" key="6">
    <source>
        <dbReference type="Proteomes" id="UP001596978"/>
    </source>
</evidence>
<reference evidence="6" key="1">
    <citation type="journal article" date="2019" name="Int. J. Syst. Evol. Microbiol.">
        <title>The Global Catalogue of Microorganisms (GCM) 10K type strain sequencing project: providing services to taxonomists for standard genome sequencing and annotation.</title>
        <authorList>
            <consortium name="The Broad Institute Genomics Platform"/>
            <consortium name="The Broad Institute Genome Sequencing Center for Infectious Disease"/>
            <person name="Wu L."/>
            <person name="Ma J."/>
        </authorList>
    </citation>
    <scope>NUCLEOTIDE SEQUENCE [LARGE SCALE GENOMIC DNA]</scope>
    <source>
        <strain evidence="6">CCUG 62952</strain>
    </source>
</reference>
<dbReference type="PROSITE" id="PS01124">
    <property type="entry name" value="HTH_ARAC_FAMILY_2"/>
    <property type="match status" value="1"/>
</dbReference>
<organism evidence="5 6">
    <name type="scientific">Sungkyunkwania multivorans</name>
    <dbReference type="NCBI Taxonomy" id="1173618"/>
    <lineage>
        <taxon>Bacteria</taxon>
        <taxon>Pseudomonadati</taxon>
        <taxon>Bacteroidota</taxon>
        <taxon>Flavobacteriia</taxon>
        <taxon>Flavobacteriales</taxon>
        <taxon>Flavobacteriaceae</taxon>
        <taxon>Sungkyunkwania</taxon>
    </lineage>
</organism>
<dbReference type="Proteomes" id="UP001596978">
    <property type="component" value="Unassembled WGS sequence"/>
</dbReference>
<dbReference type="SUPFAM" id="SSF46689">
    <property type="entry name" value="Homeodomain-like"/>
    <property type="match status" value="1"/>
</dbReference>
<name>A0ABW3CYR0_9FLAO</name>